<evidence type="ECO:0000313" key="4">
    <source>
        <dbReference type="Proteomes" id="UP001230005"/>
    </source>
</evidence>
<dbReference type="InterPro" id="IPR000866">
    <property type="entry name" value="AhpC/TSA"/>
</dbReference>
<dbReference type="PANTHER" id="PTHR42852">
    <property type="entry name" value="THIOL:DISULFIDE INTERCHANGE PROTEIN DSBE"/>
    <property type="match status" value="1"/>
</dbReference>
<dbReference type="PANTHER" id="PTHR42852:SF13">
    <property type="entry name" value="PROTEIN DIPZ"/>
    <property type="match status" value="1"/>
</dbReference>
<protein>
    <submittedName>
        <fullName evidence="3">Peroxiredoxin</fullName>
    </submittedName>
</protein>
<dbReference type="InterPro" id="IPR036249">
    <property type="entry name" value="Thioredoxin-like_sf"/>
</dbReference>
<dbReference type="EMBL" id="JAUSUG010000034">
    <property type="protein sequence ID" value="MDQ0257788.1"/>
    <property type="molecule type" value="Genomic_DNA"/>
</dbReference>
<comment type="caution">
    <text evidence="3">The sequence shown here is derived from an EMBL/GenBank/DDBJ whole genome shotgun (WGS) entry which is preliminary data.</text>
</comment>
<feature type="domain" description="Thioredoxin" evidence="2">
    <location>
        <begin position="32"/>
        <end position="169"/>
    </location>
</feature>
<dbReference type="Pfam" id="PF00578">
    <property type="entry name" value="AhpC-TSA"/>
    <property type="match status" value="1"/>
</dbReference>
<name>A0ABU0A2S9_9BACI</name>
<dbReference type="PROSITE" id="PS51352">
    <property type="entry name" value="THIOREDOXIN_2"/>
    <property type="match status" value="1"/>
</dbReference>
<dbReference type="Proteomes" id="UP001230005">
    <property type="component" value="Unassembled WGS sequence"/>
</dbReference>
<organism evidence="3 4">
    <name type="scientific">Evansella vedderi</name>
    <dbReference type="NCBI Taxonomy" id="38282"/>
    <lineage>
        <taxon>Bacteria</taxon>
        <taxon>Bacillati</taxon>
        <taxon>Bacillota</taxon>
        <taxon>Bacilli</taxon>
        <taxon>Bacillales</taxon>
        <taxon>Bacillaceae</taxon>
        <taxon>Evansella</taxon>
    </lineage>
</organism>
<dbReference type="InterPro" id="IPR050553">
    <property type="entry name" value="Thioredoxin_ResA/DsbE_sf"/>
</dbReference>
<proteinExistence type="predicted"/>
<evidence type="ECO:0000313" key="3">
    <source>
        <dbReference type="EMBL" id="MDQ0257788.1"/>
    </source>
</evidence>
<dbReference type="InterPro" id="IPR013766">
    <property type="entry name" value="Thioredoxin_domain"/>
</dbReference>
<keyword evidence="1" id="KW-1015">Disulfide bond</keyword>
<dbReference type="SUPFAM" id="SSF52833">
    <property type="entry name" value="Thioredoxin-like"/>
    <property type="match status" value="1"/>
</dbReference>
<evidence type="ECO:0000259" key="2">
    <source>
        <dbReference type="PROSITE" id="PS51352"/>
    </source>
</evidence>
<dbReference type="Gene3D" id="3.40.30.10">
    <property type="entry name" value="Glutaredoxin"/>
    <property type="match status" value="1"/>
</dbReference>
<accession>A0ABU0A2S9</accession>
<sequence>MNQRVAKVLVLIFVIGMLVVFVMGIRAQGNVVAIGDEAYPFELENLEGDILRLEDHRGEVVVLNFFATWCRPCEEEAPKFIEFHEKYQNDMVFYSIVKAESKNAVNRWMERTGFEKPFLFDFDMNVTNRFGIIGQPETVVVDKDGIIVAHYVGAVRMDVLGDKVMELNQ</sequence>
<keyword evidence="4" id="KW-1185">Reference proteome</keyword>
<evidence type="ECO:0000256" key="1">
    <source>
        <dbReference type="ARBA" id="ARBA00023157"/>
    </source>
</evidence>
<gene>
    <name evidence="3" type="ORF">J2S74_005250</name>
</gene>
<dbReference type="CDD" id="cd02966">
    <property type="entry name" value="TlpA_like_family"/>
    <property type="match status" value="1"/>
</dbReference>
<reference evidence="3 4" key="1">
    <citation type="submission" date="2023-07" db="EMBL/GenBank/DDBJ databases">
        <title>Genomic Encyclopedia of Type Strains, Phase IV (KMG-IV): sequencing the most valuable type-strain genomes for metagenomic binning, comparative biology and taxonomic classification.</title>
        <authorList>
            <person name="Goeker M."/>
        </authorList>
    </citation>
    <scope>NUCLEOTIDE SEQUENCE [LARGE SCALE GENOMIC DNA]</scope>
    <source>
        <strain evidence="3 4">DSM 9768</strain>
    </source>
</reference>
<dbReference type="RefSeq" id="WP_307332064.1">
    <property type="nucleotide sequence ID" value="NZ_JAUSUG010000034.1"/>
</dbReference>